<feature type="signal peptide" evidence="1">
    <location>
        <begin position="1"/>
        <end position="19"/>
    </location>
</feature>
<proteinExistence type="predicted"/>
<keyword evidence="3" id="KW-1185">Reference proteome</keyword>
<dbReference type="AlphaFoldDB" id="A0A1G9F912"/>
<protein>
    <recommendedName>
        <fullName evidence="4">DUF4369 domain-containing protein</fullName>
    </recommendedName>
</protein>
<evidence type="ECO:0008006" key="4">
    <source>
        <dbReference type="Google" id="ProtNLM"/>
    </source>
</evidence>
<dbReference type="EMBL" id="FNFO01000003">
    <property type="protein sequence ID" value="SDK84887.1"/>
    <property type="molecule type" value="Genomic_DNA"/>
</dbReference>
<reference evidence="2 3" key="1">
    <citation type="submission" date="2016-10" db="EMBL/GenBank/DDBJ databases">
        <authorList>
            <person name="de Groot N.N."/>
        </authorList>
    </citation>
    <scope>NUCLEOTIDE SEQUENCE [LARGE SCALE GENOMIC DNA]</scope>
    <source>
        <strain evidence="2 3">DSM 25186</strain>
    </source>
</reference>
<evidence type="ECO:0000313" key="3">
    <source>
        <dbReference type="Proteomes" id="UP000198510"/>
    </source>
</evidence>
<dbReference type="OrthoDB" id="1427164at2"/>
<keyword evidence="1" id="KW-0732">Signal</keyword>
<accession>A0A1G9F912</accession>
<name>A0A1G9F912_9BACT</name>
<evidence type="ECO:0000313" key="2">
    <source>
        <dbReference type="EMBL" id="SDK84887.1"/>
    </source>
</evidence>
<dbReference type="Proteomes" id="UP000198510">
    <property type="component" value="Unassembled WGS sequence"/>
</dbReference>
<dbReference type="RefSeq" id="WP_143017230.1">
    <property type="nucleotide sequence ID" value="NZ_FNFO01000003.1"/>
</dbReference>
<feature type="chain" id="PRO_5011718797" description="DUF4369 domain-containing protein" evidence="1">
    <location>
        <begin position="20"/>
        <end position="96"/>
    </location>
</feature>
<organism evidence="2 3">
    <name type="scientific">Catalinimonas alkaloidigena</name>
    <dbReference type="NCBI Taxonomy" id="1075417"/>
    <lineage>
        <taxon>Bacteria</taxon>
        <taxon>Pseudomonadati</taxon>
        <taxon>Bacteroidota</taxon>
        <taxon>Cytophagia</taxon>
        <taxon>Cytophagales</taxon>
        <taxon>Catalimonadaceae</taxon>
        <taxon>Catalinimonas</taxon>
    </lineage>
</organism>
<gene>
    <name evidence="2" type="ORF">SAMN05421823_103711</name>
</gene>
<sequence length="96" mass="10676">MKKWLLTGVGLLLAFASYAQTPQDVIVTNKGKRIKGTVQLVNIDEVRYTKEGDASGAVYTMKVGELDRIDYANGTQDLFIEESPTYLSNTTDEEIK</sequence>
<evidence type="ECO:0000256" key="1">
    <source>
        <dbReference type="SAM" id="SignalP"/>
    </source>
</evidence>